<evidence type="ECO:0000313" key="3">
    <source>
        <dbReference type="EMBL" id="GER89854.1"/>
    </source>
</evidence>
<dbReference type="AlphaFoldDB" id="A0A5J4KK36"/>
<keyword evidence="2" id="KW-0812">Transmembrane</keyword>
<gene>
    <name evidence="3" type="ORF">KDW_40160</name>
</gene>
<keyword evidence="2" id="KW-0472">Membrane</keyword>
<feature type="transmembrane region" description="Helical" evidence="2">
    <location>
        <begin position="70"/>
        <end position="92"/>
    </location>
</feature>
<keyword evidence="4" id="KW-1185">Reference proteome</keyword>
<evidence type="ECO:0000313" key="4">
    <source>
        <dbReference type="Proteomes" id="UP000326912"/>
    </source>
</evidence>
<feature type="compositionally biased region" description="Basic and acidic residues" evidence="1">
    <location>
        <begin position="8"/>
        <end position="31"/>
    </location>
</feature>
<dbReference type="Proteomes" id="UP000326912">
    <property type="component" value="Unassembled WGS sequence"/>
</dbReference>
<proteinExistence type="predicted"/>
<comment type="caution">
    <text evidence="3">The sequence shown here is derived from an EMBL/GenBank/DDBJ whole genome shotgun (WGS) entry which is preliminary data.</text>
</comment>
<feature type="transmembrane region" description="Helical" evidence="2">
    <location>
        <begin position="204"/>
        <end position="225"/>
    </location>
</feature>
<name>A0A5J4KK36_9CHLR</name>
<feature type="transmembrane region" description="Helical" evidence="2">
    <location>
        <begin position="104"/>
        <end position="132"/>
    </location>
</feature>
<organism evidence="3 4">
    <name type="scientific">Dictyobacter vulcani</name>
    <dbReference type="NCBI Taxonomy" id="2607529"/>
    <lineage>
        <taxon>Bacteria</taxon>
        <taxon>Bacillati</taxon>
        <taxon>Chloroflexota</taxon>
        <taxon>Ktedonobacteria</taxon>
        <taxon>Ktedonobacterales</taxon>
        <taxon>Dictyobacteraceae</taxon>
        <taxon>Dictyobacter</taxon>
    </lineage>
</organism>
<reference evidence="3 4" key="1">
    <citation type="submission" date="2019-10" db="EMBL/GenBank/DDBJ databases">
        <title>Dictyobacter vulcani sp. nov., within the class Ktedonobacteria, isolated from soil of volcanic Mt. Zao.</title>
        <authorList>
            <person name="Zheng Y."/>
            <person name="Wang C.M."/>
            <person name="Sakai Y."/>
            <person name="Abe K."/>
            <person name="Yokota A."/>
            <person name="Yabe S."/>
        </authorList>
    </citation>
    <scope>NUCLEOTIDE SEQUENCE [LARGE SCALE GENOMIC DNA]</scope>
    <source>
        <strain evidence="3 4">W12</strain>
    </source>
</reference>
<feature type="transmembrane region" description="Helical" evidence="2">
    <location>
        <begin position="152"/>
        <end position="173"/>
    </location>
</feature>
<evidence type="ECO:0000256" key="1">
    <source>
        <dbReference type="SAM" id="MobiDB-lite"/>
    </source>
</evidence>
<keyword evidence="2" id="KW-1133">Transmembrane helix</keyword>
<evidence type="ECO:0000256" key="2">
    <source>
        <dbReference type="SAM" id="Phobius"/>
    </source>
</evidence>
<dbReference type="EMBL" id="BKZW01000002">
    <property type="protein sequence ID" value="GER89854.1"/>
    <property type="molecule type" value="Genomic_DNA"/>
</dbReference>
<accession>A0A5J4KK36</accession>
<protein>
    <recommendedName>
        <fullName evidence="5">DUF4386 domain-containing protein</fullName>
    </recommendedName>
</protein>
<evidence type="ECO:0008006" key="5">
    <source>
        <dbReference type="Google" id="ProtNLM"/>
    </source>
</evidence>
<sequence length="245" mass="25941">MIKSAFHSRRDPRAENRQREQEKNDVKQGERKYTMSSTTLYRLSGISLLIGGLFAALATVPVFFTGEDPTSPIAATAALLRIIGDMLIVVGLPGMYSRQAQRVGLLGLIGFLSTLVYVLITGVVNDTIAAVILPFLASAAPSLLKGSPPQGLLILFLVGSLLGVVGSVSLGVAMLRTTVLTRWVGLPLILGVVLNLGGSFLLPAVGTTGTVLFLLGLAWLGFGVWSSRQPTSQPELPPMPFGPEM</sequence>
<feature type="transmembrane region" description="Helical" evidence="2">
    <location>
        <begin position="40"/>
        <end position="64"/>
    </location>
</feature>
<feature type="region of interest" description="Disordered" evidence="1">
    <location>
        <begin position="1"/>
        <end position="31"/>
    </location>
</feature>
<feature type="transmembrane region" description="Helical" evidence="2">
    <location>
        <begin position="180"/>
        <end position="198"/>
    </location>
</feature>